<dbReference type="InterPro" id="IPR001962">
    <property type="entry name" value="Asn_synthase"/>
</dbReference>
<organism evidence="3 4">
    <name type="scientific">Rubripirellula lacrimiformis</name>
    <dbReference type="NCBI Taxonomy" id="1930273"/>
    <lineage>
        <taxon>Bacteria</taxon>
        <taxon>Pseudomonadati</taxon>
        <taxon>Planctomycetota</taxon>
        <taxon>Planctomycetia</taxon>
        <taxon>Pirellulales</taxon>
        <taxon>Pirellulaceae</taxon>
        <taxon>Rubripirellula</taxon>
    </lineage>
</organism>
<evidence type="ECO:0000313" key="4">
    <source>
        <dbReference type="Proteomes" id="UP000318538"/>
    </source>
</evidence>
<dbReference type="GO" id="GO:0006529">
    <property type="term" value="P:asparagine biosynthetic process"/>
    <property type="evidence" value="ECO:0007669"/>
    <property type="project" value="InterPro"/>
</dbReference>
<evidence type="ECO:0000259" key="2">
    <source>
        <dbReference type="Pfam" id="PF00733"/>
    </source>
</evidence>
<dbReference type="SUPFAM" id="SSF52402">
    <property type="entry name" value="Adenine nucleotide alpha hydrolases-like"/>
    <property type="match status" value="1"/>
</dbReference>
<feature type="compositionally biased region" description="Polar residues" evidence="1">
    <location>
        <begin position="1"/>
        <end position="12"/>
    </location>
</feature>
<dbReference type="Pfam" id="PF00733">
    <property type="entry name" value="Asn_synthase"/>
    <property type="match status" value="1"/>
</dbReference>
<name>A0A517NEC9_9BACT</name>
<dbReference type="EMBL" id="CP036525">
    <property type="protein sequence ID" value="QDT05470.1"/>
    <property type="molecule type" value="Genomic_DNA"/>
</dbReference>
<dbReference type="AlphaFoldDB" id="A0A517NEC9"/>
<dbReference type="Proteomes" id="UP000318538">
    <property type="component" value="Chromosome"/>
</dbReference>
<proteinExistence type="predicted"/>
<keyword evidence="4" id="KW-1185">Reference proteome</keyword>
<evidence type="ECO:0000313" key="3">
    <source>
        <dbReference type="EMBL" id="QDT05470.1"/>
    </source>
</evidence>
<dbReference type="Gene3D" id="3.40.50.620">
    <property type="entry name" value="HUPs"/>
    <property type="match status" value="1"/>
</dbReference>
<reference evidence="3 4" key="1">
    <citation type="submission" date="2019-02" db="EMBL/GenBank/DDBJ databases">
        <title>Deep-cultivation of Planctomycetes and their phenomic and genomic characterization uncovers novel biology.</title>
        <authorList>
            <person name="Wiegand S."/>
            <person name="Jogler M."/>
            <person name="Boedeker C."/>
            <person name="Pinto D."/>
            <person name="Vollmers J."/>
            <person name="Rivas-Marin E."/>
            <person name="Kohn T."/>
            <person name="Peeters S.H."/>
            <person name="Heuer A."/>
            <person name="Rast P."/>
            <person name="Oberbeckmann S."/>
            <person name="Bunk B."/>
            <person name="Jeske O."/>
            <person name="Meyerdierks A."/>
            <person name="Storesund J.E."/>
            <person name="Kallscheuer N."/>
            <person name="Luecker S."/>
            <person name="Lage O.M."/>
            <person name="Pohl T."/>
            <person name="Merkel B.J."/>
            <person name="Hornburger P."/>
            <person name="Mueller R.-W."/>
            <person name="Bruemmer F."/>
            <person name="Labrenz M."/>
            <person name="Spormann A.M."/>
            <person name="Op den Camp H."/>
            <person name="Overmann J."/>
            <person name="Amann R."/>
            <person name="Jetten M.S.M."/>
            <person name="Mascher T."/>
            <person name="Medema M.H."/>
            <person name="Devos D.P."/>
            <person name="Kaster A.-K."/>
            <person name="Ovreas L."/>
            <person name="Rohde M."/>
            <person name="Galperin M.Y."/>
            <person name="Jogler C."/>
        </authorList>
    </citation>
    <scope>NUCLEOTIDE SEQUENCE [LARGE SCALE GENOMIC DNA]</scope>
    <source>
        <strain evidence="3 4">K22_7</strain>
    </source>
</reference>
<dbReference type="KEGG" id="rlc:K227x_38700"/>
<accession>A0A517NEC9</accession>
<dbReference type="GO" id="GO:0004066">
    <property type="term" value="F:asparagine synthase (glutamine-hydrolyzing) activity"/>
    <property type="evidence" value="ECO:0007669"/>
    <property type="project" value="InterPro"/>
</dbReference>
<sequence>MNNAKSASTDSSAVPGMKEAASDSSHRTTAADTTKVPEMPPVVGQPMELIDRVVNLLDPAGDVLLGTTRDQANAAVRSGSVEAIRQIGGQFAILQQSGKTIRMARSIGRPMRYFLAKRAEGPALIVAERMDEIASQLDKEGLADQFRAAYTRMVPAHHLLELQLVGCPDPNPKLHRYFSPQRNRLPANIDAIGQAYIGKLAESIDAWLDSIPADEPIGLMFSGGVDSGAVLIVTDFLIRRRGQSSSRLKAFTLSVDGDASDPRQASQFLKAVDREMLLEIVSVPRSALSWRDAIGVTEDYKPLDIQSATMGLALLREVRRRYPEWRYLIDGDGGDENLKDYPIEENPELTIRSVLGNRMLYQEGWGVDAVKHSLTYSGGQSRGHVRTSAPATKLGFRGFSPFAVPDVIEAAEAIPFVELTDWDHQRLYGLKGQVVAAGVRQITGTEMPVFPKQRFQRGAVDGATFDSLFPQDDREYRKAFDELFSQPPIANR</sequence>
<protein>
    <submittedName>
        <fullName evidence="3">Asparagine synthase</fullName>
    </submittedName>
</protein>
<gene>
    <name evidence="3" type="ORF">K227x_38700</name>
</gene>
<dbReference type="InterPro" id="IPR014729">
    <property type="entry name" value="Rossmann-like_a/b/a_fold"/>
</dbReference>
<feature type="domain" description="Asparagine synthetase" evidence="2">
    <location>
        <begin position="213"/>
        <end position="348"/>
    </location>
</feature>
<feature type="region of interest" description="Disordered" evidence="1">
    <location>
        <begin position="1"/>
        <end position="42"/>
    </location>
</feature>
<evidence type="ECO:0000256" key="1">
    <source>
        <dbReference type="SAM" id="MobiDB-lite"/>
    </source>
</evidence>